<dbReference type="Proteomes" id="UP000003688">
    <property type="component" value="Unassembled WGS sequence"/>
</dbReference>
<name>B9XFI7_PEDPL</name>
<gene>
    <name evidence="1" type="ORF">Cflav_PD4372</name>
</gene>
<dbReference type="STRING" id="320771.Cflav_PD4372"/>
<evidence type="ECO:0000313" key="1">
    <source>
        <dbReference type="EMBL" id="EEF61351.1"/>
    </source>
</evidence>
<accession>B9XFI7</accession>
<dbReference type="ESTHER" id="9bact-b9xfi7">
    <property type="family name" value="A85-Feruloyl-Esterase"/>
</dbReference>
<reference evidence="1 2" key="1">
    <citation type="journal article" date="2011" name="J. Bacteriol.">
        <title>Genome sequence of 'Pedosphaera parvula' Ellin514, an aerobic Verrucomicrobial isolate from pasture soil.</title>
        <authorList>
            <person name="Kant R."/>
            <person name="van Passel M.W."/>
            <person name="Sangwan P."/>
            <person name="Palva A."/>
            <person name="Lucas S."/>
            <person name="Copeland A."/>
            <person name="Lapidus A."/>
            <person name="Glavina Del Rio T."/>
            <person name="Dalin E."/>
            <person name="Tice H."/>
            <person name="Bruce D."/>
            <person name="Goodwin L."/>
            <person name="Pitluck S."/>
            <person name="Chertkov O."/>
            <person name="Larimer F.W."/>
            <person name="Land M.L."/>
            <person name="Hauser L."/>
            <person name="Brettin T.S."/>
            <person name="Detter J.C."/>
            <person name="Han S."/>
            <person name="de Vos W.M."/>
            <person name="Janssen P.H."/>
            <person name="Smidt H."/>
        </authorList>
    </citation>
    <scope>NUCLEOTIDE SEQUENCE [LARGE SCALE GENOMIC DNA]</scope>
    <source>
        <strain evidence="1 2">Ellin514</strain>
    </source>
</reference>
<dbReference type="Pfam" id="PF00756">
    <property type="entry name" value="Esterase"/>
    <property type="match status" value="1"/>
</dbReference>
<dbReference type="InterPro" id="IPR029058">
    <property type="entry name" value="AB_hydrolase_fold"/>
</dbReference>
<dbReference type="SUPFAM" id="SSF53474">
    <property type="entry name" value="alpha/beta-Hydrolases"/>
    <property type="match status" value="1"/>
</dbReference>
<dbReference type="InterPro" id="IPR000801">
    <property type="entry name" value="Esterase-like"/>
</dbReference>
<dbReference type="PANTHER" id="PTHR48098">
    <property type="entry name" value="ENTEROCHELIN ESTERASE-RELATED"/>
    <property type="match status" value="1"/>
</dbReference>
<organism evidence="1 2">
    <name type="scientific">Pedosphaera parvula (strain Ellin514)</name>
    <dbReference type="NCBI Taxonomy" id="320771"/>
    <lineage>
        <taxon>Bacteria</taxon>
        <taxon>Pseudomonadati</taxon>
        <taxon>Verrucomicrobiota</taxon>
        <taxon>Pedosphaerae</taxon>
        <taxon>Pedosphaerales</taxon>
        <taxon>Pedosphaeraceae</taxon>
        <taxon>Pedosphaera</taxon>
    </lineage>
</organism>
<comment type="caution">
    <text evidence="1">The sequence shown here is derived from an EMBL/GenBank/DDBJ whole genome shotgun (WGS) entry which is preliminary data.</text>
</comment>
<evidence type="ECO:0000313" key="2">
    <source>
        <dbReference type="Proteomes" id="UP000003688"/>
    </source>
</evidence>
<dbReference type="GO" id="GO:0016747">
    <property type="term" value="F:acyltransferase activity, transferring groups other than amino-acyl groups"/>
    <property type="evidence" value="ECO:0007669"/>
    <property type="project" value="TreeGrafter"/>
</dbReference>
<keyword evidence="2" id="KW-1185">Reference proteome</keyword>
<dbReference type="PANTHER" id="PTHR48098:SF1">
    <property type="entry name" value="DIACYLGLYCEROL ACYLTRANSFERASE_MYCOLYLTRANSFERASE AG85A"/>
    <property type="match status" value="1"/>
</dbReference>
<dbReference type="Gene3D" id="3.40.50.1820">
    <property type="entry name" value="alpha/beta hydrolase"/>
    <property type="match status" value="1"/>
</dbReference>
<proteinExistence type="predicted"/>
<dbReference type="EMBL" id="ABOX02000010">
    <property type="protein sequence ID" value="EEF61351.1"/>
    <property type="molecule type" value="Genomic_DNA"/>
</dbReference>
<sequence length="364" mass="41083" precursor="true">MVFQKLSNFRINMKFLHRCSLCVYWLLVTLSVGQLPVHAARLEVLKFSSHALKGNPLHDPDTRQVAVFIPSQYSSNEPLPIIYYLPGWGGSSERFIKDAEKWCTFTQKLADEVTPVLLVVVDGRNRWGGSQYINSPAQGNYADYVCDEIVKEVESRFGVTPFKPQRIVAGHSSGGFGALRLGMFRPKLFDGVVALSPDSDFPTSHLRFVQAPAVSNLTLAQVKAFAATDNAQPMPKDGDLRYALGLSAAYAPRGWWHRGEFEWPYDGHGHFREKVWQKWLDNDPLTIVERKHSAFLPRQTVYLEGAALDEYQANVGARKIYEVMKKRSSSCVFYEPPGHHSDHVAERLERGGAWSFGRPVKDIK</sequence>
<dbReference type="AlphaFoldDB" id="B9XFI7"/>
<dbReference type="InterPro" id="IPR050583">
    <property type="entry name" value="Mycobacterial_A85_antigen"/>
</dbReference>
<protein>
    <submittedName>
        <fullName evidence="1">Putative esterase</fullName>
    </submittedName>
</protein>